<organism evidence="6 7">
    <name type="scientific">Paenisporosarcina quisquiliarum</name>
    <dbReference type="NCBI Taxonomy" id="365346"/>
    <lineage>
        <taxon>Bacteria</taxon>
        <taxon>Bacillati</taxon>
        <taxon>Bacillota</taxon>
        <taxon>Bacilli</taxon>
        <taxon>Bacillales</taxon>
        <taxon>Caryophanaceae</taxon>
        <taxon>Paenisporosarcina</taxon>
    </lineage>
</organism>
<dbReference type="PANTHER" id="PTHR30411:SF0">
    <property type="entry name" value="CYS-TRNA(PRO)_CYS-TRNA(CYS) DEACYLASE YBAK"/>
    <property type="match status" value="1"/>
</dbReference>
<evidence type="ECO:0000259" key="5">
    <source>
        <dbReference type="Pfam" id="PF04073"/>
    </source>
</evidence>
<keyword evidence="7" id="KW-1185">Reference proteome</keyword>
<protein>
    <recommendedName>
        <fullName evidence="4">Cys-tRNA(Pro)/Cys-tRNA(Cys) deacylase</fullName>
        <ecNumber evidence="4">4.2.-.-</ecNumber>
    </recommendedName>
</protein>
<dbReference type="EMBL" id="JAMKBJ010000012">
    <property type="protein sequence ID" value="MCZ8538081.1"/>
    <property type="molecule type" value="Genomic_DNA"/>
</dbReference>
<name>A0A9X3RDZ8_9BACL</name>
<accession>A0A9X3RDZ8</accession>
<evidence type="ECO:0000313" key="7">
    <source>
        <dbReference type="Proteomes" id="UP001152173"/>
    </source>
</evidence>
<reference evidence="6" key="1">
    <citation type="submission" date="2022-05" db="EMBL/GenBank/DDBJ databases">
        <authorList>
            <person name="Colautti A."/>
            <person name="Iacumin L."/>
        </authorList>
    </citation>
    <scope>NUCLEOTIDE SEQUENCE</scope>
    <source>
        <strain evidence="6">SK 55</strain>
    </source>
</reference>
<evidence type="ECO:0000313" key="6">
    <source>
        <dbReference type="EMBL" id="MCZ8538081.1"/>
    </source>
</evidence>
<dbReference type="Gene3D" id="3.90.960.10">
    <property type="entry name" value="YbaK/aminoacyl-tRNA synthetase-associated domain"/>
    <property type="match status" value="1"/>
</dbReference>
<evidence type="ECO:0000256" key="2">
    <source>
        <dbReference type="ARBA" id="ARBA00022917"/>
    </source>
</evidence>
<comment type="similarity">
    <text evidence="1 4">Belongs to the prolyl-tRNA editing family. YbaK/EbsC subfamily.</text>
</comment>
<proteinExistence type="inferred from homology"/>
<evidence type="ECO:0000256" key="1">
    <source>
        <dbReference type="ARBA" id="ARBA00009798"/>
    </source>
</evidence>
<dbReference type="NCBIfam" id="TIGR00011">
    <property type="entry name" value="YbaK_EbsC"/>
    <property type="match status" value="1"/>
</dbReference>
<sequence length="164" mass="17722">MVKSSKPTKTNAVRLLDQQKISYDLFEYEVADGQIDGVSVAHKIEQPVEKVFKTLVATAGLGKVFVFLVPVAQELNLKAAAKAAGEKKVEMLPVKDLLGLTGYIRGGCSPLGMKKLFPTFIDESARELDKMIVSAGKIGTQIHLKPSDLVSCTKGIFVSLTKAE</sequence>
<dbReference type="PIRSF" id="PIRSF006181">
    <property type="entry name" value="EbsC_YbaK"/>
    <property type="match status" value="1"/>
</dbReference>
<dbReference type="Proteomes" id="UP001152173">
    <property type="component" value="Unassembled WGS sequence"/>
</dbReference>
<dbReference type="CDD" id="cd00002">
    <property type="entry name" value="YbaK_deacylase"/>
    <property type="match status" value="1"/>
</dbReference>
<dbReference type="GO" id="GO:0016829">
    <property type="term" value="F:lyase activity"/>
    <property type="evidence" value="ECO:0007669"/>
    <property type="project" value="UniProtKB-KW"/>
</dbReference>
<feature type="domain" description="YbaK/aminoacyl-tRNA synthetase-associated" evidence="5">
    <location>
        <begin position="40"/>
        <end position="150"/>
    </location>
</feature>
<evidence type="ECO:0000256" key="4">
    <source>
        <dbReference type="PIRNR" id="PIRNR006181"/>
    </source>
</evidence>
<dbReference type="GO" id="GO:0002161">
    <property type="term" value="F:aminoacyl-tRNA deacylase activity"/>
    <property type="evidence" value="ECO:0007669"/>
    <property type="project" value="InterPro"/>
</dbReference>
<dbReference type="InterPro" id="IPR007214">
    <property type="entry name" value="YbaK/aa-tRNA-synth-assoc-dom"/>
</dbReference>
<keyword evidence="2 4" id="KW-0648">Protein biosynthesis</keyword>
<dbReference type="InterPro" id="IPR004369">
    <property type="entry name" value="Prolyl-tRNA_editing_YbaK/EbsC"/>
</dbReference>
<comment type="caution">
    <text evidence="6">The sequence shown here is derived from an EMBL/GenBank/DDBJ whole genome shotgun (WGS) entry which is preliminary data.</text>
</comment>
<evidence type="ECO:0000256" key="3">
    <source>
        <dbReference type="ARBA" id="ARBA00023239"/>
    </source>
</evidence>
<dbReference type="RefSeq" id="WP_269927151.1">
    <property type="nucleotide sequence ID" value="NZ_JAMKBJ010000012.1"/>
</dbReference>
<keyword evidence="3 4" id="KW-0456">Lyase</keyword>
<dbReference type="GO" id="GO:0006412">
    <property type="term" value="P:translation"/>
    <property type="evidence" value="ECO:0007669"/>
    <property type="project" value="UniProtKB-KW"/>
</dbReference>
<dbReference type="EC" id="4.2.-.-" evidence="4"/>
<dbReference type="SUPFAM" id="SSF55826">
    <property type="entry name" value="YbaK/ProRS associated domain"/>
    <property type="match status" value="1"/>
</dbReference>
<dbReference type="Pfam" id="PF04073">
    <property type="entry name" value="tRNA_edit"/>
    <property type="match status" value="1"/>
</dbReference>
<dbReference type="AlphaFoldDB" id="A0A9X3RDZ8"/>
<dbReference type="InterPro" id="IPR036754">
    <property type="entry name" value="YbaK/aa-tRNA-synt-asso_dom_sf"/>
</dbReference>
<gene>
    <name evidence="6" type="primary">ybaK</name>
    <name evidence="6" type="ORF">M9R32_12870</name>
</gene>
<dbReference type="PANTHER" id="PTHR30411">
    <property type="entry name" value="CYTOPLASMIC PROTEIN"/>
    <property type="match status" value="1"/>
</dbReference>